<accession>A0A0L8HJS5</accession>
<gene>
    <name evidence="1" type="ORF">OCBIM_22013162mg</name>
</gene>
<evidence type="ECO:0000313" key="1">
    <source>
        <dbReference type="EMBL" id="KOF89384.1"/>
    </source>
</evidence>
<proteinExistence type="predicted"/>
<protein>
    <submittedName>
        <fullName evidence="1">Uncharacterized protein</fullName>
    </submittedName>
</protein>
<dbReference type="EMBL" id="KQ417995">
    <property type="protein sequence ID" value="KOF89384.1"/>
    <property type="molecule type" value="Genomic_DNA"/>
</dbReference>
<dbReference type="AlphaFoldDB" id="A0A0L8HJS5"/>
<name>A0A0L8HJS5_OCTBM</name>
<sequence length="73" mass="8644">MILVKTCKYKGLSVTPSSLPYSISQHSERYTENYTTLIKSWKRKRKHLRDMEIEYDFEEFKAKDFSSNTSVDG</sequence>
<organism evidence="1">
    <name type="scientific">Octopus bimaculoides</name>
    <name type="common">California two-spotted octopus</name>
    <dbReference type="NCBI Taxonomy" id="37653"/>
    <lineage>
        <taxon>Eukaryota</taxon>
        <taxon>Metazoa</taxon>
        <taxon>Spiralia</taxon>
        <taxon>Lophotrochozoa</taxon>
        <taxon>Mollusca</taxon>
        <taxon>Cephalopoda</taxon>
        <taxon>Coleoidea</taxon>
        <taxon>Octopodiformes</taxon>
        <taxon>Octopoda</taxon>
        <taxon>Incirrata</taxon>
        <taxon>Octopodidae</taxon>
        <taxon>Octopus</taxon>
    </lineage>
</organism>
<reference evidence="1" key="1">
    <citation type="submission" date="2015-07" db="EMBL/GenBank/DDBJ databases">
        <title>MeaNS - Measles Nucleotide Surveillance Program.</title>
        <authorList>
            <person name="Tran T."/>
            <person name="Druce J."/>
        </authorList>
    </citation>
    <scope>NUCLEOTIDE SEQUENCE</scope>
    <source>
        <strain evidence="1">UCB-OBI-ISO-001</strain>
        <tissue evidence="1">Gonad</tissue>
    </source>
</reference>